<gene>
    <name evidence="2" type="ORF">BACCIP111895_03508</name>
</gene>
<feature type="transmembrane region" description="Helical" evidence="1">
    <location>
        <begin position="6"/>
        <end position="22"/>
    </location>
</feature>
<organism evidence="2 3">
    <name type="scientific">Neobacillus rhizosphaerae</name>
    <dbReference type="NCBI Taxonomy" id="2880965"/>
    <lineage>
        <taxon>Bacteria</taxon>
        <taxon>Bacillati</taxon>
        <taxon>Bacillota</taxon>
        <taxon>Bacilli</taxon>
        <taxon>Bacillales</taxon>
        <taxon>Bacillaceae</taxon>
        <taxon>Neobacillus</taxon>
    </lineage>
</organism>
<accession>A0ABM9EUI1</accession>
<evidence type="ECO:0000256" key="1">
    <source>
        <dbReference type="SAM" id="Phobius"/>
    </source>
</evidence>
<protein>
    <submittedName>
        <fullName evidence="2">Uncharacterized protein</fullName>
    </submittedName>
</protein>
<reference evidence="2" key="1">
    <citation type="submission" date="2022-04" db="EMBL/GenBank/DDBJ databases">
        <authorList>
            <person name="Criscuolo A."/>
        </authorList>
    </citation>
    <scope>NUCLEOTIDE SEQUENCE</scope>
    <source>
        <strain evidence="2">CIP111895</strain>
    </source>
</reference>
<dbReference type="EMBL" id="CALBWS010000026">
    <property type="protein sequence ID" value="CAH2716323.1"/>
    <property type="molecule type" value="Genomic_DNA"/>
</dbReference>
<evidence type="ECO:0000313" key="2">
    <source>
        <dbReference type="EMBL" id="CAH2716323.1"/>
    </source>
</evidence>
<keyword evidence="1" id="KW-1133">Transmembrane helix</keyword>
<name>A0ABM9EUI1_9BACI</name>
<dbReference type="Proteomes" id="UP000838308">
    <property type="component" value="Unassembled WGS sequence"/>
</dbReference>
<comment type="caution">
    <text evidence="2">The sequence shown here is derived from an EMBL/GenBank/DDBJ whole genome shotgun (WGS) entry which is preliminary data.</text>
</comment>
<sequence length="39" mass="4625">MIWLLLSLPGMIIIVLTIIYFVREFKSIKNKHSALFIDF</sequence>
<proteinExistence type="predicted"/>
<evidence type="ECO:0000313" key="3">
    <source>
        <dbReference type="Proteomes" id="UP000838308"/>
    </source>
</evidence>
<keyword evidence="1" id="KW-0812">Transmembrane</keyword>
<keyword evidence="3" id="KW-1185">Reference proteome</keyword>
<keyword evidence="1" id="KW-0472">Membrane</keyword>